<evidence type="ECO:0000313" key="1">
    <source>
        <dbReference type="EMBL" id="JAE28006.1"/>
    </source>
</evidence>
<proteinExistence type="predicted"/>
<dbReference type="EMBL" id="GBRH01169890">
    <property type="protein sequence ID" value="JAE28006.1"/>
    <property type="molecule type" value="Transcribed_RNA"/>
</dbReference>
<reference evidence="1" key="1">
    <citation type="submission" date="2014-09" db="EMBL/GenBank/DDBJ databases">
        <authorList>
            <person name="Magalhaes I.L.F."/>
            <person name="Oliveira U."/>
            <person name="Santos F.R."/>
            <person name="Vidigal T.H.D.A."/>
            <person name="Brescovit A.D."/>
            <person name="Santos A.J."/>
        </authorList>
    </citation>
    <scope>NUCLEOTIDE SEQUENCE</scope>
    <source>
        <tissue evidence="1">Shoot tissue taken approximately 20 cm above the soil surface</tissue>
    </source>
</reference>
<dbReference type="AlphaFoldDB" id="A0A0A9GZJ9"/>
<organism evidence="1">
    <name type="scientific">Arundo donax</name>
    <name type="common">Giant reed</name>
    <name type="synonym">Donax arundinaceus</name>
    <dbReference type="NCBI Taxonomy" id="35708"/>
    <lineage>
        <taxon>Eukaryota</taxon>
        <taxon>Viridiplantae</taxon>
        <taxon>Streptophyta</taxon>
        <taxon>Embryophyta</taxon>
        <taxon>Tracheophyta</taxon>
        <taxon>Spermatophyta</taxon>
        <taxon>Magnoliopsida</taxon>
        <taxon>Liliopsida</taxon>
        <taxon>Poales</taxon>
        <taxon>Poaceae</taxon>
        <taxon>PACMAD clade</taxon>
        <taxon>Arundinoideae</taxon>
        <taxon>Arundineae</taxon>
        <taxon>Arundo</taxon>
    </lineage>
</organism>
<accession>A0A0A9GZJ9</accession>
<reference evidence="1" key="2">
    <citation type="journal article" date="2015" name="Data Brief">
        <title>Shoot transcriptome of the giant reed, Arundo donax.</title>
        <authorList>
            <person name="Barrero R.A."/>
            <person name="Guerrero F.D."/>
            <person name="Moolhuijzen P."/>
            <person name="Goolsby J.A."/>
            <person name="Tidwell J."/>
            <person name="Bellgard S.E."/>
            <person name="Bellgard M.I."/>
        </authorList>
    </citation>
    <scope>NUCLEOTIDE SEQUENCE</scope>
    <source>
        <tissue evidence="1">Shoot tissue taken approximately 20 cm above the soil surface</tissue>
    </source>
</reference>
<protein>
    <submittedName>
        <fullName evidence="1">Uncharacterized protein</fullName>
    </submittedName>
</protein>
<name>A0A0A9GZJ9_ARUDO</name>
<sequence length="26" mass="3036">MFDVAMTKCNVWSHRICVRQGGQQCH</sequence>